<dbReference type="Pfam" id="PF10145">
    <property type="entry name" value="PhageMin_Tail"/>
    <property type="match status" value="1"/>
</dbReference>
<organism evidence="4 5">
    <name type="scientific">Fusobacterium mortiferum ATCC 9817</name>
    <dbReference type="NCBI Taxonomy" id="469616"/>
    <lineage>
        <taxon>Bacteria</taxon>
        <taxon>Fusobacteriati</taxon>
        <taxon>Fusobacteriota</taxon>
        <taxon>Fusobacteriia</taxon>
        <taxon>Fusobacteriales</taxon>
        <taxon>Fusobacteriaceae</taxon>
        <taxon>Fusobacterium</taxon>
    </lineage>
</organism>
<dbReference type="NCBIfam" id="TIGR01760">
    <property type="entry name" value="tape_meas_TP901"/>
    <property type="match status" value="1"/>
</dbReference>
<evidence type="ECO:0000313" key="5">
    <source>
        <dbReference type="Proteomes" id="UP000240258"/>
    </source>
</evidence>
<evidence type="ECO:0000313" key="4">
    <source>
        <dbReference type="EMBL" id="AVQ19194.1"/>
    </source>
</evidence>
<keyword evidence="1" id="KW-1188">Viral release from host cell</keyword>
<dbReference type="RefSeq" id="WP_005885700.1">
    <property type="nucleotide sequence ID" value="NZ_CP028102.1"/>
</dbReference>
<keyword evidence="5" id="KW-1185">Reference proteome</keyword>
<evidence type="ECO:0000256" key="2">
    <source>
        <dbReference type="SAM" id="Phobius"/>
    </source>
</evidence>
<sequence length="716" mass="76154">MAREVDYIEIVAQASGQQELQKVGGIVDELMKRAKNAGVSVDDLAEKMKKLGKKAENTQPYNAFIGKMKQIAGITAVGMGIKKSISMFTAFDDVARRVQGTTGANAETMELLRYQAKELGRTTSWSASEAAEAQFEFAKAGFSNNEILAATPGILDTATAAQMGLAEATEITAGALRMFGLDASKSIQVGDMLTKTASSTTTDVRDLAESLKYSGNGAKQFGLSLEQTLGILGQLGNLSLKGSQAGTALQAVFSTLQNSKKQEMLMNIGVQLTEDGSYRNILDIIEDIKDKTKGMEKAQRESFISQVFQEQGSQAMNRLLDTPKEELDKLINEVQSSSGFASQLAKILGAGVGGAFKNLTSATEGLGISFGQYLTPAIIDVINIATQLISAGTGFIDWLNSGSYVANALTFTISALTAGFLAYKGVLIATTIWEKALTTASAIKNGILFAGNIAMSAATIVTALFTGNMFLATTATTALTTALAILTSPVALIVGAIVGLGIGFYMLYKKSERFRKGVDALISPLKELWGWIKKFSFVEGIIDFGKNVYNKAKDFVTAGTQGKTNEETEKEIQDRVNQVKNNPNQASNEVSAGTGQGVNTDYLLSGSGTGNGKIKHNGYYLKGTKNSGTNGSVYNNSSSSSNSNNVYTSAPVEKTIEEKMLDTLLAIKNLLSFKGEKSNNTATNNSQIVININKGDNISDIISQVVEDLTVILGNI</sequence>
<keyword evidence="2" id="KW-1133">Transmembrane helix</keyword>
<feature type="domain" description="Phage tail tape measure protein" evidence="3">
    <location>
        <begin position="115"/>
        <end position="308"/>
    </location>
</feature>
<feature type="transmembrane region" description="Helical" evidence="2">
    <location>
        <begin position="404"/>
        <end position="426"/>
    </location>
</feature>
<dbReference type="Proteomes" id="UP000240258">
    <property type="component" value="Chromosome"/>
</dbReference>
<feature type="transmembrane region" description="Helical" evidence="2">
    <location>
        <begin position="447"/>
        <end position="471"/>
    </location>
</feature>
<name>A0ABM6TXQ0_FUSMR</name>
<reference evidence="5" key="1">
    <citation type="journal article" date="2018" name="MSphere">
        <title>Fusobacterium Genomics Using MinION and Illumina Sequencing Enables Genome Completion and Correction.</title>
        <authorList>
            <person name="Todd S.M."/>
            <person name="Settlage R.E."/>
            <person name="Lahmers K.K."/>
            <person name="Slade D.J."/>
        </authorList>
    </citation>
    <scope>NUCLEOTIDE SEQUENCE [LARGE SCALE GENOMIC DNA]</scope>
    <source>
        <strain evidence="5">ATCC 9817</strain>
    </source>
</reference>
<keyword evidence="2" id="KW-0812">Transmembrane</keyword>
<dbReference type="GeneID" id="62763631"/>
<proteinExistence type="predicted"/>
<evidence type="ECO:0000256" key="1">
    <source>
        <dbReference type="ARBA" id="ARBA00022612"/>
    </source>
</evidence>
<accession>A0ABM6TXQ0</accession>
<keyword evidence="2" id="KW-0472">Membrane</keyword>
<protein>
    <submittedName>
        <fullName evidence="4">Phage tail tape measure protein</fullName>
    </submittedName>
</protein>
<dbReference type="EMBL" id="CP028102">
    <property type="protein sequence ID" value="AVQ19194.1"/>
    <property type="molecule type" value="Genomic_DNA"/>
</dbReference>
<evidence type="ECO:0000259" key="3">
    <source>
        <dbReference type="Pfam" id="PF10145"/>
    </source>
</evidence>
<feature type="transmembrane region" description="Helical" evidence="2">
    <location>
        <begin position="483"/>
        <end position="508"/>
    </location>
</feature>
<dbReference type="InterPro" id="IPR010090">
    <property type="entry name" value="Phage_tape_meas"/>
</dbReference>
<gene>
    <name evidence="4" type="ORF">C4N19_08835</name>
</gene>
<dbReference type="PANTHER" id="PTHR37813:SF1">
    <property type="entry name" value="FELS-2 PROPHAGE PROTEIN"/>
    <property type="match status" value="1"/>
</dbReference>
<dbReference type="PANTHER" id="PTHR37813">
    <property type="entry name" value="FELS-2 PROPHAGE PROTEIN"/>
    <property type="match status" value="1"/>
</dbReference>